<organism evidence="7 8">
    <name type="scientific">Cinara cedri</name>
    <dbReference type="NCBI Taxonomy" id="506608"/>
    <lineage>
        <taxon>Eukaryota</taxon>
        <taxon>Metazoa</taxon>
        <taxon>Ecdysozoa</taxon>
        <taxon>Arthropoda</taxon>
        <taxon>Hexapoda</taxon>
        <taxon>Insecta</taxon>
        <taxon>Pterygota</taxon>
        <taxon>Neoptera</taxon>
        <taxon>Paraneoptera</taxon>
        <taxon>Hemiptera</taxon>
        <taxon>Sternorrhyncha</taxon>
        <taxon>Aphidomorpha</taxon>
        <taxon>Aphidoidea</taxon>
        <taxon>Aphididae</taxon>
        <taxon>Lachninae</taxon>
        <taxon>Cinara</taxon>
    </lineage>
</organism>
<dbReference type="InterPro" id="IPR001360">
    <property type="entry name" value="Glyco_hydro_1"/>
</dbReference>
<reference evidence="7 8" key="1">
    <citation type="submission" date="2019-08" db="EMBL/GenBank/DDBJ databases">
        <authorList>
            <person name="Alioto T."/>
            <person name="Alioto T."/>
            <person name="Gomez Garrido J."/>
        </authorList>
    </citation>
    <scope>NUCLEOTIDE SEQUENCE [LARGE SCALE GENOMIC DNA]</scope>
</reference>
<evidence type="ECO:0000256" key="2">
    <source>
        <dbReference type="ARBA" id="ARBA00012744"/>
    </source>
</evidence>
<dbReference type="Proteomes" id="UP000325440">
    <property type="component" value="Unassembled WGS sequence"/>
</dbReference>
<dbReference type="Gene3D" id="3.20.20.80">
    <property type="entry name" value="Glycosidases"/>
    <property type="match status" value="1"/>
</dbReference>
<evidence type="ECO:0000256" key="1">
    <source>
        <dbReference type="ARBA" id="ARBA00010838"/>
    </source>
</evidence>
<dbReference type="CDD" id="cd00303">
    <property type="entry name" value="retropepsin_like"/>
    <property type="match status" value="1"/>
</dbReference>
<evidence type="ECO:0000256" key="4">
    <source>
        <dbReference type="ARBA" id="ARBA00023295"/>
    </source>
</evidence>
<evidence type="ECO:0000313" key="7">
    <source>
        <dbReference type="EMBL" id="VVC28377.1"/>
    </source>
</evidence>
<proteinExistence type="inferred from homology"/>
<evidence type="ECO:0000256" key="5">
    <source>
        <dbReference type="PROSITE-ProRule" id="PRU10055"/>
    </source>
</evidence>
<dbReference type="AlphaFoldDB" id="A0A5E4MAD6"/>
<keyword evidence="8" id="KW-1185">Reference proteome</keyword>
<dbReference type="InterPro" id="IPR018120">
    <property type="entry name" value="Glyco_hydro_1_AS"/>
</dbReference>
<keyword evidence="3 7" id="KW-0378">Hydrolase</keyword>
<evidence type="ECO:0000256" key="3">
    <source>
        <dbReference type="ARBA" id="ARBA00022801"/>
    </source>
</evidence>
<dbReference type="GO" id="GO:0005975">
    <property type="term" value="P:carbohydrate metabolic process"/>
    <property type="evidence" value="ECO:0007669"/>
    <property type="project" value="InterPro"/>
</dbReference>
<evidence type="ECO:0000313" key="8">
    <source>
        <dbReference type="Proteomes" id="UP000325440"/>
    </source>
</evidence>
<dbReference type="PROSITE" id="PS00572">
    <property type="entry name" value="GLYCOSYL_HYDROL_F1_1"/>
    <property type="match status" value="1"/>
</dbReference>
<gene>
    <name evidence="7" type="ORF">CINCED_3A007250</name>
</gene>
<feature type="active site" description="Nucleophile" evidence="5">
    <location>
        <position position="131"/>
    </location>
</feature>
<protein>
    <recommendedName>
        <fullName evidence="2">beta-glucosidase</fullName>
        <ecNumber evidence="2">3.2.1.21</ecNumber>
    </recommendedName>
</protein>
<accession>A0A5E4MAD6</accession>
<evidence type="ECO:0000256" key="6">
    <source>
        <dbReference type="RuleBase" id="RU003690"/>
    </source>
</evidence>
<dbReference type="GO" id="GO:0008422">
    <property type="term" value="F:beta-glucosidase activity"/>
    <property type="evidence" value="ECO:0007669"/>
    <property type="project" value="TreeGrafter"/>
</dbReference>
<dbReference type="Pfam" id="PF00232">
    <property type="entry name" value="Glyco_hydro_1"/>
    <property type="match status" value="1"/>
</dbReference>
<dbReference type="InterPro" id="IPR017853">
    <property type="entry name" value="GH"/>
</dbReference>
<dbReference type="EC" id="3.2.1.21" evidence="2"/>
<dbReference type="PANTHER" id="PTHR10353:SF36">
    <property type="entry name" value="LP05116P"/>
    <property type="match status" value="1"/>
</dbReference>
<sequence length="587" mass="65863">MGVSPSPGAKFAKLKTVKDRVLVHGEELTASGSPAHFNDWRVDFEGPLRRPKNGRTLDFLGINHYFSVYATKLHKNKELPLKSLDSSFELSLIKELPHSNPMWIKETPKGMRYLLCWIKETYGNPKVLITENGVSGNEQNEDYDQFIKIRYHYGYLSAVLNAIYEDGCNVIGYGVWSFLDSFEWFYGYEITCVFAHRYHRYPPALSDRSSRITVFPGALSSREPVPLTHSTSVCVCDLRRTVVVVLVKVTLTVTLSNNTRGFNLNRDKKNPVQRSEQKKSKVALLSSKAPVTPASKCFVCSGDHPTASCTEFAAMSLDNRCQAAKDRKICLRCLNSTHWSNRCTAKPFGSLERPTVLLGTEIVHIRNCGGYAQPVRALIDSASQISVISSAYADRLGLRRSKWTTPLTSLSGMQVPKVNGMILDRKQVIVDSSLPTAPFGSLFGWILIGPVPDHDPDKIHSNVVALTVSLESVETVLGAAKFKFKKWSSNAPQILASIPPEDRAQNVVDFDDTEMRSPYIDQRQDSAVFGHECPFSRSTMWLLQCIGARVRSRCLSPIEPSKWSFRHLSTWFQNQNGSHERNYCTPT</sequence>
<name>A0A5E4MAD6_9HEMI</name>
<dbReference type="EMBL" id="CABPRJ010000480">
    <property type="protein sequence ID" value="VVC28377.1"/>
    <property type="molecule type" value="Genomic_DNA"/>
</dbReference>
<dbReference type="Gene3D" id="2.40.70.10">
    <property type="entry name" value="Acid Proteases"/>
    <property type="match status" value="1"/>
</dbReference>
<dbReference type="PANTHER" id="PTHR10353">
    <property type="entry name" value="GLYCOSYL HYDROLASE"/>
    <property type="match status" value="1"/>
</dbReference>
<dbReference type="PRINTS" id="PR00131">
    <property type="entry name" value="GLHYDRLASE1"/>
</dbReference>
<dbReference type="InterPro" id="IPR021109">
    <property type="entry name" value="Peptidase_aspartic_dom_sf"/>
</dbReference>
<keyword evidence="4" id="KW-0326">Glycosidase</keyword>
<comment type="similarity">
    <text evidence="1 6">Belongs to the glycosyl hydrolase 1 family.</text>
</comment>
<dbReference type="OrthoDB" id="65569at2759"/>
<dbReference type="SUPFAM" id="SSF51445">
    <property type="entry name" value="(Trans)glycosidases"/>
    <property type="match status" value="1"/>
</dbReference>